<accession>A0A5J5ABM0</accession>
<reference evidence="2 3" key="1">
    <citation type="submission" date="2019-09" db="EMBL/GenBank/DDBJ databases">
        <title>A chromosome-level genome assembly of the Chinese tupelo Nyssa sinensis.</title>
        <authorList>
            <person name="Yang X."/>
            <person name="Kang M."/>
            <person name="Yang Y."/>
            <person name="Xiong H."/>
            <person name="Wang M."/>
            <person name="Zhang Z."/>
            <person name="Wang Z."/>
            <person name="Wu H."/>
            <person name="Ma T."/>
            <person name="Liu J."/>
            <person name="Xi Z."/>
        </authorList>
    </citation>
    <scope>NUCLEOTIDE SEQUENCE [LARGE SCALE GENOMIC DNA]</scope>
    <source>
        <strain evidence="2">J267</strain>
        <tissue evidence="2">Leaf</tissue>
    </source>
</reference>
<organism evidence="2 3">
    <name type="scientific">Nyssa sinensis</name>
    <dbReference type="NCBI Taxonomy" id="561372"/>
    <lineage>
        <taxon>Eukaryota</taxon>
        <taxon>Viridiplantae</taxon>
        <taxon>Streptophyta</taxon>
        <taxon>Embryophyta</taxon>
        <taxon>Tracheophyta</taxon>
        <taxon>Spermatophyta</taxon>
        <taxon>Magnoliopsida</taxon>
        <taxon>eudicotyledons</taxon>
        <taxon>Gunneridae</taxon>
        <taxon>Pentapetalae</taxon>
        <taxon>asterids</taxon>
        <taxon>Cornales</taxon>
        <taxon>Nyssaceae</taxon>
        <taxon>Nyssa</taxon>
    </lineage>
</organism>
<dbReference type="InterPro" id="IPR044522">
    <property type="entry name" value="TSO1-like"/>
</dbReference>
<dbReference type="Proteomes" id="UP000325577">
    <property type="component" value="Linkage Group LG21"/>
</dbReference>
<dbReference type="PANTHER" id="PTHR46159">
    <property type="entry name" value="PROTEIN TESMIN/TSO1-LIKE CXC 2"/>
    <property type="match status" value="1"/>
</dbReference>
<name>A0A5J5ABM0_9ASTE</name>
<feature type="region of interest" description="Disordered" evidence="1">
    <location>
        <begin position="75"/>
        <end position="96"/>
    </location>
</feature>
<protein>
    <submittedName>
        <fullName evidence="2">Uncharacterized protein</fullName>
    </submittedName>
</protein>
<proteinExistence type="predicted"/>
<dbReference type="PANTHER" id="PTHR46159:SF12">
    <property type="entry name" value="PROTEIN TESMIN_TSO1-LIKE CXC 3-RELATED"/>
    <property type="match status" value="1"/>
</dbReference>
<keyword evidence="3" id="KW-1185">Reference proteome</keyword>
<gene>
    <name evidence="2" type="ORF">F0562_034971</name>
</gene>
<evidence type="ECO:0000256" key="1">
    <source>
        <dbReference type="SAM" id="MobiDB-lite"/>
    </source>
</evidence>
<dbReference type="EMBL" id="CM018045">
    <property type="protein sequence ID" value="KAA8527634.1"/>
    <property type="molecule type" value="Genomic_DNA"/>
</dbReference>
<dbReference type="OrthoDB" id="1748494at2759"/>
<dbReference type="AlphaFoldDB" id="A0A5J5ABM0"/>
<sequence>MDTPDRNQITTPISKFEDSPVFNYINSLSPIKPVKSVHITQTFNSLSFASLPSVFTSPHVSSFKESRFLRRHHFSDPSNPEFSSENGNKVGTNEGVTNVVCNSSEHQDKFDQGPSIGEVSIEPPFEYSELAIELSRTLSYDCGSPSCSATPCCSTETKSCAEIG</sequence>
<feature type="compositionally biased region" description="Polar residues" evidence="1">
    <location>
        <begin position="76"/>
        <end position="96"/>
    </location>
</feature>
<evidence type="ECO:0000313" key="3">
    <source>
        <dbReference type="Proteomes" id="UP000325577"/>
    </source>
</evidence>
<dbReference type="GO" id="GO:0003700">
    <property type="term" value="F:DNA-binding transcription factor activity"/>
    <property type="evidence" value="ECO:0007669"/>
    <property type="project" value="InterPro"/>
</dbReference>
<evidence type="ECO:0000313" key="2">
    <source>
        <dbReference type="EMBL" id="KAA8527634.1"/>
    </source>
</evidence>